<feature type="domain" description="Histone deacetylase" evidence="1">
    <location>
        <begin position="20"/>
        <end position="309"/>
    </location>
</feature>
<dbReference type="AlphaFoldDB" id="A0A381T1X2"/>
<dbReference type="CDD" id="cd09992">
    <property type="entry name" value="HDAC_classII"/>
    <property type="match status" value="1"/>
</dbReference>
<dbReference type="Gene3D" id="3.40.800.20">
    <property type="entry name" value="Histone deacetylase domain"/>
    <property type="match status" value="1"/>
</dbReference>
<reference evidence="2" key="1">
    <citation type="submission" date="2018-05" db="EMBL/GenBank/DDBJ databases">
        <authorList>
            <person name="Lanie J.A."/>
            <person name="Ng W.-L."/>
            <person name="Kazmierczak K.M."/>
            <person name="Andrzejewski T.M."/>
            <person name="Davidsen T.M."/>
            <person name="Wayne K.J."/>
            <person name="Tettelin H."/>
            <person name="Glass J.I."/>
            <person name="Rusch D."/>
            <person name="Podicherti R."/>
            <person name="Tsui H.-C.T."/>
            <person name="Winkler M.E."/>
        </authorList>
    </citation>
    <scope>NUCLEOTIDE SEQUENCE</scope>
</reference>
<name>A0A381T1X2_9ZZZZ</name>
<proteinExistence type="predicted"/>
<dbReference type="PRINTS" id="PR01270">
    <property type="entry name" value="HDASUPER"/>
</dbReference>
<dbReference type="GO" id="GO:0004407">
    <property type="term" value="F:histone deacetylase activity"/>
    <property type="evidence" value="ECO:0007669"/>
    <property type="project" value="TreeGrafter"/>
</dbReference>
<dbReference type="InterPro" id="IPR037138">
    <property type="entry name" value="His_deacetylse_dom_sf"/>
</dbReference>
<dbReference type="SUPFAM" id="SSF52768">
    <property type="entry name" value="Arginase/deacetylase"/>
    <property type="match status" value="1"/>
</dbReference>
<accession>A0A381T1X2</accession>
<evidence type="ECO:0000259" key="1">
    <source>
        <dbReference type="Pfam" id="PF00850"/>
    </source>
</evidence>
<dbReference type="EMBL" id="UINC01003848">
    <property type="protein sequence ID" value="SVA09749.1"/>
    <property type="molecule type" value="Genomic_DNA"/>
</dbReference>
<dbReference type="GO" id="GO:0040029">
    <property type="term" value="P:epigenetic regulation of gene expression"/>
    <property type="evidence" value="ECO:0007669"/>
    <property type="project" value="TreeGrafter"/>
</dbReference>
<organism evidence="2">
    <name type="scientific">marine metagenome</name>
    <dbReference type="NCBI Taxonomy" id="408172"/>
    <lineage>
        <taxon>unclassified sequences</taxon>
        <taxon>metagenomes</taxon>
        <taxon>ecological metagenomes</taxon>
    </lineage>
</organism>
<gene>
    <name evidence="2" type="ORF">METZ01_LOCUS62603</name>
</gene>
<evidence type="ECO:0000313" key="2">
    <source>
        <dbReference type="EMBL" id="SVA09749.1"/>
    </source>
</evidence>
<dbReference type="PANTHER" id="PTHR10625">
    <property type="entry name" value="HISTONE DEACETYLASE HDAC1-RELATED"/>
    <property type="match status" value="1"/>
</dbReference>
<dbReference type="Pfam" id="PF00850">
    <property type="entry name" value="Hist_deacetyl"/>
    <property type="match status" value="1"/>
</dbReference>
<protein>
    <recommendedName>
        <fullName evidence="1">Histone deacetylase domain-containing protein</fullName>
    </recommendedName>
</protein>
<sequence length="315" mass="34791">METGLITSKTFLDHLTGLNHVEAPERVTSILEQLKLTNLLDSLTEIHPGTPSRLIPELVHMPEYVDRVEQSCINGHSYIDTLDNPICKKSYEVALLATSAVTSGVDWIFSGKIKNAMAIVRPPGHHAEEEKAMGFCLFNNVSIATRYAQKEHRAEKVLIIDFDVHHGNGTQHIFEEDSTVLYVSLHRYPFYPGTGSKDETGRGRGLGMTINYPLGANTGDDDYLDIANHSLSDKVLKFQPDFIILSSGFDAHEMDPLGGMNVTTQGFGTMTEIFVKLAEECCSGRLLSVLEGGYNLKALAESVEIHLRKLSGIIM</sequence>
<dbReference type="PANTHER" id="PTHR10625:SF10">
    <property type="entry name" value="HISTONE DEACETYLASE HDAC1"/>
    <property type="match status" value="1"/>
</dbReference>
<dbReference type="InterPro" id="IPR023696">
    <property type="entry name" value="Ureohydrolase_dom_sf"/>
</dbReference>
<dbReference type="InterPro" id="IPR023801">
    <property type="entry name" value="His_deacetylse_dom"/>
</dbReference>
<dbReference type="InterPro" id="IPR000286">
    <property type="entry name" value="HDACs"/>
</dbReference>